<organism evidence="1 2">
    <name type="scientific">Pseudomonas benzopyrenica</name>
    <dbReference type="NCBI Taxonomy" id="2993566"/>
    <lineage>
        <taxon>Bacteria</taxon>
        <taxon>Pseudomonadati</taxon>
        <taxon>Pseudomonadota</taxon>
        <taxon>Gammaproteobacteria</taxon>
        <taxon>Pseudomonadales</taxon>
        <taxon>Pseudomonadaceae</taxon>
        <taxon>Pseudomonas</taxon>
    </lineage>
</organism>
<keyword evidence="2" id="KW-1185">Reference proteome</keyword>
<evidence type="ECO:0000313" key="2">
    <source>
        <dbReference type="Proteomes" id="UP001372714"/>
    </source>
</evidence>
<evidence type="ECO:0000313" key="1">
    <source>
        <dbReference type="EMBL" id="WWM65472.1"/>
    </source>
</evidence>
<dbReference type="RefSeq" id="WP_338544935.1">
    <property type="nucleotide sequence ID" value="NZ_CP145723.1"/>
</dbReference>
<reference evidence="1 2" key="1">
    <citation type="submission" date="2024-02" db="EMBL/GenBank/DDBJ databases">
        <title>The whole genome sequence of Pseudomonas benzopyrenica MLY92.</title>
        <authorList>
            <person name="Liu Y."/>
        </authorList>
    </citation>
    <scope>NUCLEOTIDE SEQUENCE [LARGE SCALE GENOMIC DNA]</scope>
    <source>
        <strain evidence="1 2">MLY92</strain>
    </source>
</reference>
<protein>
    <submittedName>
        <fullName evidence="1">Uncharacterized protein</fullName>
    </submittedName>
</protein>
<dbReference type="Proteomes" id="UP001372714">
    <property type="component" value="Chromosome"/>
</dbReference>
<name>A0ABZ2FKV9_9PSED</name>
<accession>A0ABZ2FKV9</accession>
<proteinExistence type="predicted"/>
<gene>
    <name evidence="1" type="ORF">V6W80_17335</name>
</gene>
<dbReference type="EMBL" id="CP145723">
    <property type="protein sequence ID" value="WWM65472.1"/>
    <property type="molecule type" value="Genomic_DNA"/>
</dbReference>
<sequence length="224" mass="25164">MSDGSVISERAVMARRLNREGLGPTAIARLVGLEIKHRKDMAARKQVIRWITPLTDLGASRLIKRLAGQGKSQREVRRLTGLGYVRFKRLVDEMPDLAWIGTQPKQEQPDLSEQILALADQGLSMRQAAEVLGINREKLRLLASAMPKNPWDSRDIAQTWLHKTGETVAQTARRLADTHTLIQVATLIGYGDGRALRKALIARNVHVKFVVDPRNEARWNRKSA</sequence>